<accession>A0A6J6UYA6</accession>
<name>A0A6J6UYA6_9ZZZZ</name>
<keyword evidence="3 5" id="KW-1133">Transmembrane helix</keyword>
<reference evidence="6" key="1">
    <citation type="submission" date="2020-05" db="EMBL/GenBank/DDBJ databases">
        <authorList>
            <person name="Chiriac C."/>
            <person name="Salcher M."/>
            <person name="Ghai R."/>
            <person name="Kavagutti S V."/>
        </authorList>
    </citation>
    <scope>NUCLEOTIDE SEQUENCE</scope>
</reference>
<dbReference type="EMBL" id="CAEZYR010000120">
    <property type="protein sequence ID" value="CAB4763347.1"/>
    <property type="molecule type" value="Genomic_DNA"/>
</dbReference>
<feature type="transmembrane region" description="Helical" evidence="5">
    <location>
        <begin position="38"/>
        <end position="56"/>
    </location>
</feature>
<keyword evidence="4 5" id="KW-0472">Membrane</keyword>
<evidence type="ECO:0000256" key="2">
    <source>
        <dbReference type="ARBA" id="ARBA00022692"/>
    </source>
</evidence>
<evidence type="ECO:0000256" key="1">
    <source>
        <dbReference type="ARBA" id="ARBA00022475"/>
    </source>
</evidence>
<dbReference type="InterPro" id="IPR009619">
    <property type="entry name" value="CrgA"/>
</dbReference>
<evidence type="ECO:0000313" key="8">
    <source>
        <dbReference type="EMBL" id="CAB4933332.1"/>
    </source>
</evidence>
<keyword evidence="2 5" id="KW-0812">Transmembrane</keyword>
<evidence type="ECO:0000313" key="6">
    <source>
        <dbReference type="EMBL" id="CAB4763347.1"/>
    </source>
</evidence>
<dbReference type="Pfam" id="PF06781">
    <property type="entry name" value="CrgA"/>
    <property type="match status" value="1"/>
</dbReference>
<evidence type="ECO:0000256" key="5">
    <source>
        <dbReference type="SAM" id="Phobius"/>
    </source>
</evidence>
<gene>
    <name evidence="6" type="ORF">UFOPK2754_02558</name>
    <name evidence="7" type="ORF">UFOPK3139_00726</name>
    <name evidence="8" type="ORF">UFOPK3543_02798</name>
    <name evidence="9" type="ORF">UFOPK3967_00965</name>
</gene>
<protein>
    <submittedName>
        <fullName evidence="6">Unannotated protein</fullName>
    </submittedName>
</protein>
<evidence type="ECO:0000256" key="3">
    <source>
        <dbReference type="ARBA" id="ARBA00022989"/>
    </source>
</evidence>
<evidence type="ECO:0000313" key="9">
    <source>
        <dbReference type="EMBL" id="CAB4990376.1"/>
    </source>
</evidence>
<dbReference type="EMBL" id="CAFBOS010000045">
    <property type="protein sequence ID" value="CAB4990376.1"/>
    <property type="molecule type" value="Genomic_DNA"/>
</dbReference>
<organism evidence="6">
    <name type="scientific">freshwater metagenome</name>
    <dbReference type="NCBI Taxonomy" id="449393"/>
    <lineage>
        <taxon>unclassified sequences</taxon>
        <taxon>metagenomes</taxon>
        <taxon>ecological metagenomes</taxon>
    </lineage>
</organism>
<dbReference type="EMBL" id="CAFABA010000020">
    <property type="protein sequence ID" value="CAB4821376.1"/>
    <property type="molecule type" value="Genomic_DNA"/>
</dbReference>
<dbReference type="EMBL" id="CAFBMH010000158">
    <property type="protein sequence ID" value="CAB4933332.1"/>
    <property type="molecule type" value="Genomic_DNA"/>
</dbReference>
<keyword evidence="1" id="KW-1003">Cell membrane</keyword>
<feature type="transmembrane region" description="Helical" evidence="5">
    <location>
        <begin position="6"/>
        <end position="26"/>
    </location>
</feature>
<proteinExistence type="predicted"/>
<dbReference type="AlphaFoldDB" id="A0A6J6UYA6"/>
<evidence type="ECO:0000313" key="7">
    <source>
        <dbReference type="EMBL" id="CAB4821376.1"/>
    </source>
</evidence>
<sequence>MPSPMWVPVLMFTLLGIGIIVILLNYVQLLPGATDNWYLLLGLGFILGGIITATQFR</sequence>
<evidence type="ECO:0000256" key="4">
    <source>
        <dbReference type="ARBA" id="ARBA00023136"/>
    </source>
</evidence>